<reference evidence="3 4" key="1">
    <citation type="submission" date="2018-07" db="EMBL/GenBank/DDBJ databases">
        <title>Phylogenomic Insights into understanding Host Adaptation of Lactobacillus reuteri by a novel species, Lactobacillus spp. M31.</title>
        <authorList>
            <person name="Sharma S."/>
            <person name="Patil P."/>
            <person name="Korpole S."/>
            <person name="Patil P.B."/>
        </authorList>
    </citation>
    <scope>NUCLEOTIDE SEQUENCE [LARGE SCALE GENOMIC DNA]</scope>
    <source>
        <strain evidence="3 4">M31</strain>
    </source>
</reference>
<accession>A0ABR8P8C6</accession>
<organism evidence="3 4">
    <name type="scientific">Limosilactobacillus walteri</name>
    <dbReference type="NCBI Taxonomy" id="2268022"/>
    <lineage>
        <taxon>Bacteria</taxon>
        <taxon>Bacillati</taxon>
        <taxon>Bacillota</taxon>
        <taxon>Bacilli</taxon>
        <taxon>Lactobacillales</taxon>
        <taxon>Lactobacillaceae</taxon>
        <taxon>Limosilactobacillus</taxon>
    </lineage>
</organism>
<dbReference type="EMBL" id="QORN01000029">
    <property type="protein sequence ID" value="MBD5806995.1"/>
    <property type="molecule type" value="Genomic_DNA"/>
</dbReference>
<sequence>MKLAVLNSTACQSSYGRLSYIFNQTAHNTIKTSHRVLACSGTNINMLHTPNGHLSTLQSGAYLEKQFHQSLRRAYNPKRKYQAQSIIISFSNEEFDTSDLNKQATQALQLVQGYVYQHFGDAQSVSCVQCDGDGGKIHVHLLINTVKTNGKTVPTNRFSVYRMRRDFNKYLERNFQLVTGRKWSNSFNKASPRKDAKEIITRSSWEQQLKQTIDQVKQEVCNVIDFINRLSTIGIQIKERGKKKRWTYTQIIPDKNGKPKLHRVRAYYQRKDKAGHVLSTRGLGQAYTRQGLEDYWRQQLEKEQDITPVQSHYRKEVKANDRKDVQTEREELIKIRTLARDAQAAANQRQQRIRLNIQHIQTTEAEERKQRNKSQAGSTNPRRGNQSRSKSISQQRRLTATTRRRIQEHQERAKRTHGKDVGPNF</sequence>
<keyword evidence="4" id="KW-1185">Reference proteome</keyword>
<feature type="compositionally biased region" description="Polar residues" evidence="1">
    <location>
        <begin position="373"/>
        <end position="384"/>
    </location>
</feature>
<evidence type="ECO:0000259" key="2">
    <source>
        <dbReference type="Pfam" id="PF03432"/>
    </source>
</evidence>
<name>A0ABR8P8C6_9LACO</name>
<protein>
    <submittedName>
        <fullName evidence="3">Mobilization protein</fullName>
    </submittedName>
</protein>
<proteinExistence type="predicted"/>
<dbReference type="InterPro" id="IPR005094">
    <property type="entry name" value="Endonuclease_MobA/VirD2"/>
</dbReference>
<feature type="domain" description="MobA/VirD2-like nuclease" evidence="2">
    <location>
        <begin position="72"/>
        <end position="176"/>
    </location>
</feature>
<feature type="region of interest" description="Disordered" evidence="1">
    <location>
        <begin position="361"/>
        <end position="425"/>
    </location>
</feature>
<comment type="caution">
    <text evidence="3">The sequence shown here is derived from an EMBL/GenBank/DDBJ whole genome shotgun (WGS) entry which is preliminary data.</text>
</comment>
<evidence type="ECO:0000313" key="4">
    <source>
        <dbReference type="Proteomes" id="UP000704341"/>
    </source>
</evidence>
<dbReference type="RefSeq" id="WP_191668294.1">
    <property type="nucleotide sequence ID" value="NZ_QORN01000029.1"/>
</dbReference>
<gene>
    <name evidence="3" type="ORF">DTK66_07800</name>
</gene>
<feature type="compositionally biased region" description="Low complexity" evidence="1">
    <location>
        <begin position="386"/>
        <end position="401"/>
    </location>
</feature>
<dbReference type="Proteomes" id="UP000704341">
    <property type="component" value="Unassembled WGS sequence"/>
</dbReference>
<evidence type="ECO:0000313" key="3">
    <source>
        <dbReference type="EMBL" id="MBD5806995.1"/>
    </source>
</evidence>
<evidence type="ECO:0000256" key="1">
    <source>
        <dbReference type="SAM" id="MobiDB-lite"/>
    </source>
</evidence>
<dbReference type="Pfam" id="PF03432">
    <property type="entry name" value="Relaxase"/>
    <property type="match status" value="1"/>
</dbReference>